<keyword evidence="4 11" id="KW-0136">Cellulose degradation</keyword>
<dbReference type="PANTHER" id="PTHR33353:SF17">
    <property type="entry name" value="ENDO-BETA-1,4-GLUCANASE D"/>
    <property type="match status" value="1"/>
</dbReference>
<comment type="cofactor">
    <cofactor evidence="1">
        <name>Cu(2+)</name>
        <dbReference type="ChEBI" id="CHEBI:29036"/>
    </cofactor>
</comment>
<feature type="region of interest" description="Disordered" evidence="12">
    <location>
        <begin position="200"/>
        <end position="235"/>
    </location>
</feature>
<evidence type="ECO:0000256" key="10">
    <source>
        <dbReference type="ARBA" id="ARBA00045077"/>
    </source>
</evidence>
<evidence type="ECO:0000256" key="5">
    <source>
        <dbReference type="ARBA" id="ARBA00023008"/>
    </source>
</evidence>
<evidence type="ECO:0000256" key="6">
    <source>
        <dbReference type="ARBA" id="ARBA00023157"/>
    </source>
</evidence>
<comment type="subcellular location">
    <subcellularLocation>
        <location evidence="2 11">Secreted</location>
    </subcellularLocation>
</comment>
<dbReference type="InterPro" id="IPR049892">
    <property type="entry name" value="AA9"/>
</dbReference>
<keyword evidence="8 11" id="KW-0624">Polysaccharide degradation</keyword>
<dbReference type="AlphaFoldDB" id="A0A3N4JAA4"/>
<comment type="catalytic activity">
    <reaction evidence="10 11">
        <text>[(1-&gt;4)-beta-D-glucosyl]n+m + reduced acceptor + O2 = 4-dehydro-beta-D-glucosyl-[(1-&gt;4)-beta-D-glucosyl]n-1 + [(1-&gt;4)-beta-D-glucosyl]m + acceptor + H2O.</text>
        <dbReference type="EC" id="1.14.99.56"/>
    </reaction>
</comment>
<dbReference type="GO" id="GO:0030248">
    <property type="term" value="F:cellulose binding"/>
    <property type="evidence" value="ECO:0007669"/>
    <property type="project" value="UniProtKB-UniRule"/>
</dbReference>
<feature type="domain" description="Auxiliary Activity family 9 catalytic" evidence="13">
    <location>
        <begin position="7"/>
        <end position="189"/>
    </location>
</feature>
<evidence type="ECO:0000256" key="2">
    <source>
        <dbReference type="ARBA" id="ARBA00004613"/>
    </source>
</evidence>
<comment type="similarity">
    <text evidence="9">Belongs to the polysaccharide monooxygenase AA9 family.</text>
</comment>
<evidence type="ECO:0000313" key="15">
    <source>
        <dbReference type="Proteomes" id="UP000276215"/>
    </source>
</evidence>
<reference evidence="14 15" key="1">
    <citation type="journal article" date="2018" name="Nat. Ecol. Evol.">
        <title>Pezizomycetes genomes reveal the molecular basis of ectomycorrhizal truffle lifestyle.</title>
        <authorList>
            <person name="Murat C."/>
            <person name="Payen T."/>
            <person name="Noel B."/>
            <person name="Kuo A."/>
            <person name="Morin E."/>
            <person name="Chen J."/>
            <person name="Kohler A."/>
            <person name="Krizsan K."/>
            <person name="Balestrini R."/>
            <person name="Da Silva C."/>
            <person name="Montanini B."/>
            <person name="Hainaut M."/>
            <person name="Levati E."/>
            <person name="Barry K.W."/>
            <person name="Belfiori B."/>
            <person name="Cichocki N."/>
            <person name="Clum A."/>
            <person name="Dockter R.B."/>
            <person name="Fauchery L."/>
            <person name="Guy J."/>
            <person name="Iotti M."/>
            <person name="Le Tacon F."/>
            <person name="Lindquist E.A."/>
            <person name="Lipzen A."/>
            <person name="Malagnac F."/>
            <person name="Mello A."/>
            <person name="Molinier V."/>
            <person name="Miyauchi S."/>
            <person name="Poulain J."/>
            <person name="Riccioni C."/>
            <person name="Rubini A."/>
            <person name="Sitrit Y."/>
            <person name="Splivallo R."/>
            <person name="Traeger S."/>
            <person name="Wang M."/>
            <person name="Zifcakova L."/>
            <person name="Wipf D."/>
            <person name="Zambonelli A."/>
            <person name="Paolocci F."/>
            <person name="Nowrousian M."/>
            <person name="Ottonello S."/>
            <person name="Baldrian P."/>
            <person name="Spatafora J.W."/>
            <person name="Henrissat B."/>
            <person name="Nagy L.G."/>
            <person name="Aury J.M."/>
            <person name="Wincker P."/>
            <person name="Grigoriev I.V."/>
            <person name="Bonfante P."/>
            <person name="Martin F.M."/>
        </authorList>
    </citation>
    <scope>NUCLEOTIDE SEQUENCE [LARGE SCALE GENOMIC DNA]</scope>
    <source>
        <strain evidence="14 15">120613-1</strain>
    </source>
</reference>
<proteinExistence type="inferred from homology"/>
<dbReference type="Gene3D" id="2.70.50.70">
    <property type="match status" value="1"/>
</dbReference>
<organism evidence="14 15">
    <name type="scientific">Choiromyces venosus 120613-1</name>
    <dbReference type="NCBI Taxonomy" id="1336337"/>
    <lineage>
        <taxon>Eukaryota</taxon>
        <taxon>Fungi</taxon>
        <taxon>Dikarya</taxon>
        <taxon>Ascomycota</taxon>
        <taxon>Pezizomycotina</taxon>
        <taxon>Pezizomycetes</taxon>
        <taxon>Pezizales</taxon>
        <taxon>Tuberaceae</taxon>
        <taxon>Choiromyces</taxon>
    </lineage>
</organism>
<dbReference type="PANTHER" id="PTHR33353">
    <property type="entry name" value="PUTATIVE (AFU_ORTHOLOGUE AFUA_1G12560)-RELATED"/>
    <property type="match status" value="1"/>
</dbReference>
<comment type="domain">
    <text evidence="11">Has a modular structure: an endo-beta-1,4-glucanase catalytic module at the N-terminus, a linker rich in serines and threonines, and a C-terminal carbohydrate-binding module (CBM).</text>
</comment>
<comment type="function">
    <text evidence="11">Lytic polysaccharide monooxygenase (LMPO) that depolymerizes crystalline and amorphous polysaccharides via the oxidation of scissile alpha- or beta-(1-4)-glycosidic bonds, yielding C1 and/or C4 oxidation products. Catalysis by LPMOs requires the reduction of the active-site copper from Cu(II) to Cu(I) by a reducing agent and H(2)O(2) or O(2) as a cosubstrate.</text>
</comment>
<dbReference type="EMBL" id="ML120449">
    <property type="protein sequence ID" value="RPA93581.1"/>
    <property type="molecule type" value="Genomic_DNA"/>
</dbReference>
<evidence type="ECO:0000256" key="11">
    <source>
        <dbReference type="RuleBase" id="RU368122"/>
    </source>
</evidence>
<keyword evidence="7 11" id="KW-0119">Carbohydrate metabolism</keyword>
<keyword evidence="6 11" id="KW-1015">Disulfide bond</keyword>
<evidence type="ECO:0000256" key="12">
    <source>
        <dbReference type="SAM" id="MobiDB-lite"/>
    </source>
</evidence>
<dbReference type="GO" id="GO:0030245">
    <property type="term" value="P:cellulose catabolic process"/>
    <property type="evidence" value="ECO:0007669"/>
    <property type="project" value="UniProtKB-UniRule"/>
</dbReference>
<gene>
    <name evidence="14" type="ORF">L873DRAFT_1777373</name>
</gene>
<evidence type="ECO:0000256" key="8">
    <source>
        <dbReference type="ARBA" id="ARBA00023326"/>
    </source>
</evidence>
<accession>A0A3N4JAA4</accession>
<dbReference type="EC" id="1.14.99.56" evidence="11"/>
<keyword evidence="3 11" id="KW-0964">Secreted</keyword>
<dbReference type="Pfam" id="PF03443">
    <property type="entry name" value="AA9"/>
    <property type="match status" value="1"/>
</dbReference>
<evidence type="ECO:0000259" key="13">
    <source>
        <dbReference type="Pfam" id="PF03443"/>
    </source>
</evidence>
<feature type="compositionally biased region" description="Low complexity" evidence="12">
    <location>
        <begin position="207"/>
        <end position="223"/>
    </location>
</feature>
<protein>
    <recommendedName>
        <fullName evidence="11">AA9 family lytic polysaccharide monooxygenase</fullName>
        <ecNumber evidence="11">1.14.99.56</ecNumber>
    </recommendedName>
    <alternativeName>
        <fullName evidence="11">Endo-beta-1,4-glucanase</fullName>
    </alternativeName>
    <alternativeName>
        <fullName evidence="11">Glycosyl hydrolase 61 family protein</fullName>
    </alternativeName>
</protein>
<evidence type="ECO:0000256" key="7">
    <source>
        <dbReference type="ARBA" id="ARBA00023277"/>
    </source>
</evidence>
<evidence type="ECO:0000256" key="9">
    <source>
        <dbReference type="ARBA" id="ARBA00044502"/>
    </source>
</evidence>
<dbReference type="GO" id="GO:0008810">
    <property type="term" value="F:cellulase activity"/>
    <property type="evidence" value="ECO:0007669"/>
    <property type="project" value="UniProtKB-UniRule"/>
</dbReference>
<evidence type="ECO:0000313" key="14">
    <source>
        <dbReference type="EMBL" id="RPA93581.1"/>
    </source>
</evidence>
<dbReference type="STRING" id="1336337.A0A3N4JAA4"/>
<keyword evidence="15" id="KW-1185">Reference proteome</keyword>
<evidence type="ECO:0000256" key="3">
    <source>
        <dbReference type="ARBA" id="ARBA00022525"/>
    </source>
</evidence>
<dbReference type="CDD" id="cd21175">
    <property type="entry name" value="LPMO_AA9"/>
    <property type="match status" value="1"/>
</dbReference>
<keyword evidence="5" id="KW-0186">Copper</keyword>
<evidence type="ECO:0000256" key="1">
    <source>
        <dbReference type="ARBA" id="ARBA00001973"/>
    </source>
</evidence>
<dbReference type="OrthoDB" id="5558646at2759"/>
<evidence type="ECO:0000256" key="4">
    <source>
        <dbReference type="ARBA" id="ARBA00023001"/>
    </source>
</evidence>
<sequence length="235" mass="24422">MRLPAYDGPITDVTSSDMACNGGPNPLVKISPNVATVAAGSQITLQWGHRLDSDFNSGLIIDASHNGPSNFPSSLSSNLRNWPIPNSGWFKIYEDGYTNGQWAVAKLIANKGKVTVTIPSCTPPGGYLFRSELIALHSARSYPGAQLCMECAQLRVTRGGSTSPQTYNIPGVYSGSDPGIKFNLYTSSASYTIPGPRPFTCSGGSGSNPSAATTPPASTPTSGTGSGSGTVAQWA</sequence>
<dbReference type="GO" id="GO:0005576">
    <property type="term" value="C:extracellular region"/>
    <property type="evidence" value="ECO:0007669"/>
    <property type="project" value="UniProtKB-SubCell"/>
</dbReference>
<dbReference type="InterPro" id="IPR005103">
    <property type="entry name" value="AA9_LPMO"/>
</dbReference>
<dbReference type="Proteomes" id="UP000276215">
    <property type="component" value="Unassembled WGS sequence"/>
</dbReference>
<name>A0A3N4JAA4_9PEZI</name>